<name>Q10VQ5_TRIEI</name>
<dbReference type="Pfam" id="PF10989">
    <property type="entry name" value="DUF2808"/>
    <property type="match status" value="1"/>
</dbReference>
<reference evidence="1" key="1">
    <citation type="submission" date="2006-06" db="EMBL/GenBank/DDBJ databases">
        <title>Complete sequence of Trichodesmium erythraeum IMS101.</title>
        <authorList>
            <consortium name="US DOE Joint Genome Institute"/>
            <person name="Copeland A."/>
            <person name="Lucas S."/>
            <person name="Lapidus A."/>
            <person name="Barry K."/>
            <person name="Detter J.C."/>
            <person name="Glavina del Rio T."/>
            <person name="Hammon N."/>
            <person name="Israni S."/>
            <person name="Dalin E."/>
            <person name="Tice H."/>
            <person name="Pitluck S."/>
            <person name="Kiss H."/>
            <person name="Munk A.C."/>
            <person name="Brettin T."/>
            <person name="Bruce D."/>
            <person name="Han C."/>
            <person name="Tapia R."/>
            <person name="Gilna P."/>
            <person name="Schmutz J."/>
            <person name="Larimer F."/>
            <person name="Land M."/>
            <person name="Hauser L."/>
            <person name="Kyrpides N."/>
            <person name="Kim E."/>
            <person name="Richardson P."/>
        </authorList>
    </citation>
    <scope>NUCLEOTIDE SEQUENCE [LARGE SCALE GENOMIC DNA]</scope>
    <source>
        <strain evidence="1">IMS101</strain>
    </source>
</reference>
<dbReference type="STRING" id="203124.Tery_4706"/>
<organism evidence="1">
    <name type="scientific">Trichodesmium erythraeum (strain IMS101)</name>
    <dbReference type="NCBI Taxonomy" id="203124"/>
    <lineage>
        <taxon>Bacteria</taxon>
        <taxon>Bacillati</taxon>
        <taxon>Cyanobacteriota</taxon>
        <taxon>Cyanophyceae</taxon>
        <taxon>Oscillatoriophycideae</taxon>
        <taxon>Oscillatoriales</taxon>
        <taxon>Microcoleaceae</taxon>
        <taxon>Trichodesmium</taxon>
    </lineage>
</organism>
<dbReference type="EMBL" id="CP000393">
    <property type="protein sequence ID" value="ABG53669.1"/>
    <property type="molecule type" value="Genomic_DNA"/>
</dbReference>
<dbReference type="InterPro" id="IPR021256">
    <property type="entry name" value="DUF2808"/>
</dbReference>
<dbReference type="AlphaFoldDB" id="Q10VQ5"/>
<dbReference type="KEGG" id="ter:Tery_4706"/>
<sequence>MVKQFPCIPIYLLNLVYLSNLDKVLIRRFSSKKKSMKRILSTLMVSSCLLTGFSMASLAQGMPGFTLFGGPEQKNQLNFRLDSGKSGSWDRYRLRIPAKKLNLAVAQLSISYPNYYKGIFDTDKIEIRVGTGNSKKPESIPIDDVVWNQEDNFIEIYPSEPIPAGNKIEVVLHNVKNPRFGGMYHFNANIRTPGDVPLLRYIGTWLLSIE</sequence>
<dbReference type="HOGENOM" id="CLU_133074_0_0_3"/>
<proteinExistence type="predicted"/>
<evidence type="ECO:0008006" key="2">
    <source>
        <dbReference type="Google" id="ProtNLM"/>
    </source>
</evidence>
<dbReference type="eggNOG" id="ENOG502ZC3W">
    <property type="taxonomic scope" value="Bacteria"/>
</dbReference>
<evidence type="ECO:0000313" key="1">
    <source>
        <dbReference type="EMBL" id="ABG53669.1"/>
    </source>
</evidence>
<gene>
    <name evidence="1" type="ordered locus">Tery_4706</name>
</gene>
<accession>Q10VQ5</accession>
<protein>
    <recommendedName>
        <fullName evidence="2">DUF2808 domain-containing protein</fullName>
    </recommendedName>
</protein>